<dbReference type="AlphaFoldDB" id="A0A4Q4TBX0"/>
<dbReference type="GO" id="GO:0016491">
    <property type="term" value="F:oxidoreductase activity"/>
    <property type="evidence" value="ECO:0007669"/>
    <property type="project" value="UniProtKB-KW"/>
</dbReference>
<dbReference type="InterPro" id="IPR036291">
    <property type="entry name" value="NAD(P)-bd_dom_sf"/>
</dbReference>
<dbReference type="EMBL" id="QJNU01000226">
    <property type="protein sequence ID" value="RYP04125.1"/>
    <property type="molecule type" value="Genomic_DNA"/>
</dbReference>
<evidence type="ECO:0000313" key="3">
    <source>
        <dbReference type="Proteomes" id="UP000293360"/>
    </source>
</evidence>
<dbReference type="PANTHER" id="PTHR47534">
    <property type="entry name" value="YALI0E05731P"/>
    <property type="match status" value="1"/>
</dbReference>
<reference evidence="2 3" key="1">
    <citation type="submission" date="2018-06" db="EMBL/GenBank/DDBJ databases">
        <title>Complete Genomes of Monosporascus.</title>
        <authorList>
            <person name="Robinson A.J."/>
            <person name="Natvig D.O."/>
        </authorList>
    </citation>
    <scope>NUCLEOTIDE SEQUENCE [LARGE SCALE GENOMIC DNA]</scope>
    <source>
        <strain evidence="2 3">CBS 110550</strain>
    </source>
</reference>
<proteinExistence type="predicted"/>
<keyword evidence="3" id="KW-1185">Reference proteome</keyword>
<sequence length="285" mass="30709">MVSLQIVQQSNALVGSLPQGLVALSIGATTGIGQSTLEHFAQQASSPRIYTVARPAAVASHESLLASLRQSRPEVTYNLITADVSLVSEVDKVVKAVKAQEKKLDILFLSAGFMPFEGRQVTTEGLDPSMSTRYYSRLRAVEQLIPLLNQAKSPRIVSVLAGGLEGPIKEDDLYLRDLANRSTWASSVQSTTMGTLALELFARENPKLSAVHWFPGHSGTSQGQKVRHVAAERDEPGCVGCSRSVSGHEKSLTFTKARPIVVEAVVTPTPQLWLGLIALVAVDRQ</sequence>
<comment type="caution">
    <text evidence="2">The sequence shown here is derived from an EMBL/GenBank/DDBJ whole genome shotgun (WGS) entry which is preliminary data.</text>
</comment>
<accession>A0A4Q4TBX0</accession>
<name>A0A4Q4TBX0_9PEZI</name>
<dbReference type="Gene3D" id="3.40.50.720">
    <property type="entry name" value="NAD(P)-binding Rossmann-like Domain"/>
    <property type="match status" value="1"/>
</dbReference>
<dbReference type="STRING" id="155417.A0A4Q4TBX0"/>
<evidence type="ECO:0008006" key="4">
    <source>
        <dbReference type="Google" id="ProtNLM"/>
    </source>
</evidence>
<dbReference type="InterPro" id="IPR052228">
    <property type="entry name" value="Sec_Metab_Biosynth_Oxidored"/>
</dbReference>
<gene>
    <name evidence="2" type="ORF">DL764_004672</name>
</gene>
<protein>
    <recommendedName>
        <fullName evidence="4">Ketoreductase (KR) domain-containing protein</fullName>
    </recommendedName>
</protein>
<evidence type="ECO:0000256" key="1">
    <source>
        <dbReference type="ARBA" id="ARBA00023002"/>
    </source>
</evidence>
<dbReference type="PANTHER" id="PTHR47534:SF3">
    <property type="entry name" value="ALCOHOL DEHYDROGENASE-LIKE C-TERMINAL DOMAIN-CONTAINING PROTEIN"/>
    <property type="match status" value="1"/>
</dbReference>
<organism evidence="2 3">
    <name type="scientific">Monosporascus ibericus</name>
    <dbReference type="NCBI Taxonomy" id="155417"/>
    <lineage>
        <taxon>Eukaryota</taxon>
        <taxon>Fungi</taxon>
        <taxon>Dikarya</taxon>
        <taxon>Ascomycota</taxon>
        <taxon>Pezizomycotina</taxon>
        <taxon>Sordariomycetes</taxon>
        <taxon>Xylariomycetidae</taxon>
        <taxon>Xylariales</taxon>
        <taxon>Xylariales incertae sedis</taxon>
        <taxon>Monosporascus</taxon>
    </lineage>
</organism>
<dbReference type="OrthoDB" id="2898509at2759"/>
<evidence type="ECO:0000313" key="2">
    <source>
        <dbReference type="EMBL" id="RYP04125.1"/>
    </source>
</evidence>
<dbReference type="SUPFAM" id="SSF51735">
    <property type="entry name" value="NAD(P)-binding Rossmann-fold domains"/>
    <property type="match status" value="1"/>
</dbReference>
<dbReference type="Pfam" id="PF00106">
    <property type="entry name" value="adh_short"/>
    <property type="match status" value="1"/>
</dbReference>
<dbReference type="Proteomes" id="UP000293360">
    <property type="component" value="Unassembled WGS sequence"/>
</dbReference>
<keyword evidence="1" id="KW-0560">Oxidoreductase</keyword>
<dbReference type="InterPro" id="IPR002347">
    <property type="entry name" value="SDR_fam"/>
</dbReference>